<evidence type="ECO:0000256" key="2">
    <source>
        <dbReference type="ARBA" id="ARBA00022617"/>
    </source>
</evidence>
<name>A0ABU9DL28_9BACL</name>
<dbReference type="PIRSF" id="PIRSF000025">
    <property type="entry name" value="Cytc_Bsub_c550"/>
    <property type="match status" value="1"/>
</dbReference>
<dbReference type="InterPro" id="IPR009056">
    <property type="entry name" value="Cyt_c-like_dom"/>
</dbReference>
<keyword evidence="2 6" id="KW-0349">Heme</keyword>
<keyword evidence="4" id="KW-0249">Electron transport</keyword>
<accession>A0ABU9DL28</accession>
<evidence type="ECO:0000256" key="6">
    <source>
        <dbReference type="PROSITE-ProRule" id="PRU00433"/>
    </source>
</evidence>
<dbReference type="EMBL" id="JBBPCC010000007">
    <property type="protein sequence ID" value="MEK8128922.1"/>
    <property type="molecule type" value="Genomic_DNA"/>
</dbReference>
<sequence>MFKWSMAALGGIACILGITVLFMQVQHNQSKAKPEASSAALPDTAVNAQAAEVIYKQSCIACHGNDLEGKVGPNLQKIGGKLSDQQLYKVIQNGRGGMPSFKTALKNEELVNLAKWLADKK</sequence>
<proteinExistence type="predicted"/>
<dbReference type="InterPro" id="IPR012218">
    <property type="entry name" value="Cyt_c_BACSU-c550-type"/>
</dbReference>
<reference evidence="8 9" key="1">
    <citation type="submission" date="2024-04" db="EMBL/GenBank/DDBJ databases">
        <title>draft genome sequnece of Paenibacillus filicis.</title>
        <authorList>
            <person name="Kim D.-U."/>
        </authorList>
    </citation>
    <scope>NUCLEOTIDE SEQUENCE [LARGE SCALE GENOMIC DNA]</scope>
    <source>
        <strain evidence="8 9">KACC14197</strain>
    </source>
</reference>
<keyword evidence="3 6" id="KW-0479">Metal-binding</keyword>
<dbReference type="Proteomes" id="UP001469365">
    <property type="component" value="Unassembled WGS sequence"/>
</dbReference>
<dbReference type="PROSITE" id="PS51007">
    <property type="entry name" value="CYTC"/>
    <property type="match status" value="1"/>
</dbReference>
<evidence type="ECO:0000259" key="7">
    <source>
        <dbReference type="PROSITE" id="PS51007"/>
    </source>
</evidence>
<evidence type="ECO:0000313" key="9">
    <source>
        <dbReference type="Proteomes" id="UP001469365"/>
    </source>
</evidence>
<dbReference type="Pfam" id="PF13442">
    <property type="entry name" value="Cytochrome_CBB3"/>
    <property type="match status" value="1"/>
</dbReference>
<comment type="caution">
    <text evidence="8">The sequence shown here is derived from an EMBL/GenBank/DDBJ whole genome shotgun (WGS) entry which is preliminary data.</text>
</comment>
<dbReference type="InterPro" id="IPR051811">
    <property type="entry name" value="Cytochrome_c550/c551-like"/>
</dbReference>
<dbReference type="PANTHER" id="PTHR37823">
    <property type="entry name" value="CYTOCHROME C-553-LIKE"/>
    <property type="match status" value="1"/>
</dbReference>
<feature type="domain" description="Cytochrome c" evidence="7">
    <location>
        <begin position="46"/>
        <end position="121"/>
    </location>
</feature>
<protein>
    <submittedName>
        <fullName evidence="8">Cytochrome c</fullName>
    </submittedName>
</protein>
<evidence type="ECO:0000256" key="4">
    <source>
        <dbReference type="ARBA" id="ARBA00022982"/>
    </source>
</evidence>
<dbReference type="SUPFAM" id="SSF46626">
    <property type="entry name" value="Cytochrome c"/>
    <property type="match status" value="1"/>
</dbReference>
<keyword evidence="1" id="KW-0813">Transport</keyword>
<gene>
    <name evidence="8" type="ORF">WMW72_13540</name>
</gene>
<evidence type="ECO:0000313" key="8">
    <source>
        <dbReference type="EMBL" id="MEK8128922.1"/>
    </source>
</evidence>
<dbReference type="InterPro" id="IPR036909">
    <property type="entry name" value="Cyt_c-like_dom_sf"/>
</dbReference>
<organism evidence="8 9">
    <name type="scientific">Paenibacillus filicis</name>
    <dbReference type="NCBI Taxonomy" id="669464"/>
    <lineage>
        <taxon>Bacteria</taxon>
        <taxon>Bacillati</taxon>
        <taxon>Bacillota</taxon>
        <taxon>Bacilli</taxon>
        <taxon>Bacillales</taxon>
        <taxon>Paenibacillaceae</taxon>
        <taxon>Paenibacillus</taxon>
    </lineage>
</organism>
<dbReference type="Gene3D" id="1.10.760.10">
    <property type="entry name" value="Cytochrome c-like domain"/>
    <property type="match status" value="1"/>
</dbReference>
<evidence type="ECO:0000256" key="3">
    <source>
        <dbReference type="ARBA" id="ARBA00022723"/>
    </source>
</evidence>
<evidence type="ECO:0000256" key="5">
    <source>
        <dbReference type="ARBA" id="ARBA00023004"/>
    </source>
</evidence>
<dbReference type="RefSeq" id="WP_341416011.1">
    <property type="nucleotide sequence ID" value="NZ_JBBPCC010000007.1"/>
</dbReference>
<keyword evidence="9" id="KW-1185">Reference proteome</keyword>
<evidence type="ECO:0000256" key="1">
    <source>
        <dbReference type="ARBA" id="ARBA00022448"/>
    </source>
</evidence>
<keyword evidence="5 6" id="KW-0408">Iron</keyword>
<dbReference type="PANTHER" id="PTHR37823:SF2">
    <property type="entry name" value="CYTOCHROME C-550"/>
    <property type="match status" value="1"/>
</dbReference>